<dbReference type="PANTHER" id="PTHR21505">
    <property type="entry name" value="MADF DOMAIN-CONTAINING PROTEIN-RELATED"/>
    <property type="match status" value="1"/>
</dbReference>
<dbReference type="PROSITE" id="PS51029">
    <property type="entry name" value="MADF"/>
    <property type="match status" value="1"/>
</dbReference>
<protein>
    <submittedName>
        <fullName evidence="4">Uncharacterized protein LOC111602406 isoform X1</fullName>
    </submittedName>
</protein>
<dbReference type="PANTHER" id="PTHR21505:SF8">
    <property type="entry name" value="DPT-YFP REPRESSOR BY OVEREXPRESSION, ISOFORM D-RELATED"/>
    <property type="match status" value="1"/>
</dbReference>
<gene>
    <name evidence="4" type="primary">LOC111602406</name>
</gene>
<feature type="compositionally biased region" description="Low complexity" evidence="1">
    <location>
        <begin position="240"/>
        <end position="253"/>
    </location>
</feature>
<evidence type="ECO:0000313" key="4">
    <source>
        <dbReference type="RefSeq" id="XP_023175200.1"/>
    </source>
</evidence>
<evidence type="ECO:0000256" key="1">
    <source>
        <dbReference type="SAM" id="MobiDB-lite"/>
    </source>
</evidence>
<feature type="compositionally biased region" description="Low complexity" evidence="1">
    <location>
        <begin position="268"/>
        <end position="282"/>
    </location>
</feature>
<dbReference type="GeneID" id="111602406"/>
<dbReference type="KEGG" id="dhe:111602406"/>
<feature type="domain" description="MADF" evidence="2">
    <location>
        <begin position="14"/>
        <end position="114"/>
    </location>
</feature>
<keyword evidence="3" id="KW-1185">Reference proteome</keyword>
<organism evidence="3 4">
    <name type="scientific">Drosophila hydei</name>
    <name type="common">Fruit fly</name>
    <dbReference type="NCBI Taxonomy" id="7224"/>
    <lineage>
        <taxon>Eukaryota</taxon>
        <taxon>Metazoa</taxon>
        <taxon>Ecdysozoa</taxon>
        <taxon>Arthropoda</taxon>
        <taxon>Hexapoda</taxon>
        <taxon>Insecta</taxon>
        <taxon>Pterygota</taxon>
        <taxon>Neoptera</taxon>
        <taxon>Endopterygota</taxon>
        <taxon>Diptera</taxon>
        <taxon>Brachycera</taxon>
        <taxon>Muscomorpha</taxon>
        <taxon>Ephydroidea</taxon>
        <taxon>Drosophilidae</taxon>
        <taxon>Drosophila</taxon>
    </lineage>
</organism>
<accession>A0A6J1M9K1</accession>
<reference evidence="4" key="1">
    <citation type="submission" date="2025-08" db="UniProtKB">
        <authorList>
            <consortium name="RefSeq"/>
        </authorList>
    </citation>
    <scope>IDENTIFICATION</scope>
    <source>
        <strain evidence="4">15085-1641.00</strain>
        <tissue evidence="4">Whole body</tissue>
    </source>
</reference>
<feature type="compositionally biased region" description="Basic and acidic residues" evidence="1">
    <location>
        <begin position="124"/>
        <end position="154"/>
    </location>
</feature>
<dbReference type="InterPro" id="IPR006578">
    <property type="entry name" value="MADF-dom"/>
</dbReference>
<dbReference type="RefSeq" id="XP_023175200.1">
    <property type="nucleotide sequence ID" value="XM_023319432.2"/>
</dbReference>
<dbReference type="Pfam" id="PF10545">
    <property type="entry name" value="MADF_DNA_bdg"/>
    <property type="match status" value="1"/>
</dbReference>
<dbReference type="AlphaFoldDB" id="A0A6J1M9K1"/>
<feature type="compositionally biased region" description="Acidic residues" evidence="1">
    <location>
        <begin position="162"/>
        <end position="210"/>
    </location>
</feature>
<sequence>MDSHHVRNTEFWKDFFRLYRSMPELWLTNSKDYRNRKLKARSYERLLRHMLTSDPYANIHMVKRKINNLRTSYRRELRKVLESKSSANGVYGNEEYVPSLWYFNELEFLYDQETGEAQTLIDAEQEHEHEPKSISERKQEPEHETEPEYLKHAYNENVVEVSVEEPEPDEDIFAEPFPPEEDMLVIEGEAEVEGDVEGEGDVDADAEGGADAETNAKQEALSEARHKCDPKMESKYQQHSNSGNNNSSSSSSGTGKHVHPHPYGTSRQQQQQPHSKLQLQTQPRRSMAAHQMRRRQRSSDGDAEGDYDEGSSAVSKKRRQQMLERNMEHTESECDLIGKRMAAHFRNMRADQRLFAERIISEVLVFGRMNRLSLDARFLPSGNVGDLYTRDNYK</sequence>
<evidence type="ECO:0000259" key="2">
    <source>
        <dbReference type="PROSITE" id="PS51029"/>
    </source>
</evidence>
<feature type="compositionally biased region" description="Basic and acidic residues" evidence="1">
    <location>
        <begin position="321"/>
        <end position="330"/>
    </location>
</feature>
<name>A0A6J1M9K1_DROHY</name>
<dbReference type="Proteomes" id="UP000504633">
    <property type="component" value="Unplaced"/>
</dbReference>
<feature type="region of interest" description="Disordered" evidence="1">
    <location>
        <begin position="123"/>
        <end position="330"/>
    </location>
</feature>
<evidence type="ECO:0000313" key="3">
    <source>
        <dbReference type="Proteomes" id="UP000504633"/>
    </source>
</evidence>
<proteinExistence type="predicted"/>
<feature type="compositionally biased region" description="Basic and acidic residues" evidence="1">
    <location>
        <begin position="214"/>
        <end position="236"/>
    </location>
</feature>
<dbReference type="OrthoDB" id="6152242at2759"/>
<dbReference type="SMART" id="SM00595">
    <property type="entry name" value="MADF"/>
    <property type="match status" value="1"/>
</dbReference>